<evidence type="ECO:0000313" key="1">
    <source>
        <dbReference type="EMBL" id="MBT9283263.1"/>
    </source>
</evidence>
<sequence>MPLRQVAPFGVRASFPLTEIIRAIELEIAHMKEQGGQKYRLTEGVLLRSYGDGCIYQFQLAVEVRLIEGTRAELVVQEDQRIKKEQVEILSQEGFDLLLRLSTDLGQTV</sequence>
<evidence type="ECO:0000313" key="2">
    <source>
        <dbReference type="Proteomes" id="UP000748108"/>
    </source>
</evidence>
<comment type="caution">
    <text evidence="1">The sequence shown here is derived from an EMBL/GenBank/DDBJ whole genome shotgun (WGS) entry which is preliminary data.</text>
</comment>
<name>A0A947D5R8_HYDSH</name>
<proteinExistence type="predicted"/>
<dbReference type="EMBL" id="JAHHQF010000087">
    <property type="protein sequence ID" value="MBT9283263.1"/>
    <property type="molecule type" value="Genomic_DNA"/>
</dbReference>
<dbReference type="Proteomes" id="UP000748108">
    <property type="component" value="Unassembled WGS sequence"/>
</dbReference>
<reference evidence="1" key="1">
    <citation type="journal article" date="2021" name="Microbiology">
        <title>Metagenomic Analysis of the Microbial Community in the Underground Coal Fire Area (Kemerovo Region, Russia) Revealed Predominance of Thermophilic Members of the Phyla Deinococcus-thermus, Aquificae, and Firmicutes.</title>
        <authorList>
            <person name="Kadnikov V."/>
            <person name="Mardanov A.V."/>
            <person name="Beletsky A.V."/>
            <person name="Karnachuk O.V."/>
            <person name="Ravin N.V."/>
        </authorList>
    </citation>
    <scope>NUCLEOTIDE SEQUENCE</scope>
    <source>
        <strain evidence="1">RBS10-49</strain>
    </source>
</reference>
<dbReference type="AlphaFoldDB" id="A0A947D5R8"/>
<protein>
    <submittedName>
        <fullName evidence="1">Uncharacterized protein</fullName>
    </submittedName>
</protein>
<accession>A0A947D5R8</accession>
<organism evidence="1 2">
    <name type="scientific">Hydrogenibacillus schlegelii</name>
    <name type="common">Bacillus schlegelii</name>
    <dbReference type="NCBI Taxonomy" id="1484"/>
    <lineage>
        <taxon>Bacteria</taxon>
        <taxon>Bacillati</taxon>
        <taxon>Bacillota</taxon>
        <taxon>Bacilli</taxon>
        <taxon>Bacillales</taxon>
        <taxon>Bacillales Family X. Incertae Sedis</taxon>
        <taxon>Hydrogenibacillus</taxon>
    </lineage>
</organism>
<gene>
    <name evidence="1" type="ORF">KM312_11590</name>
</gene>
<feature type="non-terminal residue" evidence="1">
    <location>
        <position position="109"/>
    </location>
</feature>